<feature type="modified residue" description="4-aspartylphosphate" evidence="1">
    <location>
        <position position="53"/>
    </location>
</feature>
<dbReference type="Proteomes" id="UP000196531">
    <property type="component" value="Unassembled WGS sequence"/>
</dbReference>
<dbReference type="Pfam" id="PF01966">
    <property type="entry name" value="HD"/>
    <property type="match status" value="1"/>
</dbReference>
<feature type="domain" description="Response regulatory" evidence="2">
    <location>
        <begin position="2"/>
        <end position="119"/>
    </location>
</feature>
<dbReference type="Gene3D" id="3.40.50.2300">
    <property type="match status" value="1"/>
</dbReference>
<evidence type="ECO:0000259" key="2">
    <source>
        <dbReference type="PROSITE" id="PS50110"/>
    </source>
</evidence>
<reference evidence="4" key="1">
    <citation type="journal article" date="2017" name="Proc. Natl. Acad. Sci. U.S.A.">
        <title>Simulation of Deepwater Horizon oil plume reveals substrate specialization within a complex community of hydrocarbon-degraders.</title>
        <authorList>
            <person name="Hu P."/>
            <person name="Dubinsky E.A."/>
            <person name="Probst A.J."/>
            <person name="Wang J."/>
            <person name="Sieber C.M.K."/>
            <person name="Tom L.M."/>
            <person name="Gardinali P."/>
            <person name="Banfield J.F."/>
            <person name="Atlas R.M."/>
            <person name="Andersen G.L."/>
        </authorList>
    </citation>
    <scope>NUCLEOTIDE SEQUENCE [LARGE SCALE GENOMIC DNA]</scope>
</reference>
<evidence type="ECO:0000313" key="3">
    <source>
        <dbReference type="EMBL" id="OUR97046.1"/>
    </source>
</evidence>
<dbReference type="Gene3D" id="1.10.3210.10">
    <property type="entry name" value="Hypothetical protein af1432"/>
    <property type="match status" value="1"/>
</dbReference>
<dbReference type="InterPro" id="IPR011006">
    <property type="entry name" value="CheY-like_superfamily"/>
</dbReference>
<dbReference type="InterPro" id="IPR001789">
    <property type="entry name" value="Sig_transdc_resp-reg_receiver"/>
</dbReference>
<proteinExistence type="predicted"/>
<dbReference type="EMBL" id="MAAO01000006">
    <property type="protein sequence ID" value="OUR97046.1"/>
    <property type="molecule type" value="Genomic_DNA"/>
</dbReference>
<dbReference type="GO" id="GO:0000160">
    <property type="term" value="P:phosphorelay signal transduction system"/>
    <property type="evidence" value="ECO:0007669"/>
    <property type="project" value="InterPro"/>
</dbReference>
<gene>
    <name evidence="3" type="ORF">A9Q84_11990</name>
</gene>
<comment type="caution">
    <text evidence="3">The sequence shown here is derived from an EMBL/GenBank/DDBJ whole genome shotgun (WGS) entry which is preliminary data.</text>
</comment>
<dbReference type="CDD" id="cd00077">
    <property type="entry name" value="HDc"/>
    <property type="match status" value="1"/>
</dbReference>
<name>A0A1Y5F7Z3_9BACT</name>
<sequence length="438" mass="51037">MKVLFVDDDPNIINLYSIVLESIFEDGGVFYSYTPEDAKRVIQEQGLDLVISDFDMAPNGTGEEVYSHWSISNNRNNQFVFFTSRESTELEFYKLDENRHHIRKPTSLKEFKNFLLELLNPERSEYTPIAIYHFIRWNETKIPIYISLNSNHYVKIFNSNEIYSSEQLNKYIAKGMKFLYIKTADENDFLTEYDQSSLFNQNKSKKVDSYEAIKKNHLFLNAQISSFGLTKQSLKTAQATTENLINDIKKEDKLYNLLAKALNAKDFSYDHSYMTICIASFLCEQMNIDSINLSKVSTAALLHDIMLLNNKITYIHDLEPKKINQLNIEEKESIKHHQILDDELEKLDQFGSDISDIISFHHSGDEDYPFAGKKDLSQLNNLQAIFQASHFVSCEIYRCDFDFGKVGDILTLSQYKYSGKNFDKIWHTMQYVFSNKLN</sequence>
<evidence type="ECO:0000256" key="1">
    <source>
        <dbReference type="PROSITE-ProRule" id="PRU00169"/>
    </source>
</evidence>
<dbReference type="SUPFAM" id="SSF109604">
    <property type="entry name" value="HD-domain/PDEase-like"/>
    <property type="match status" value="1"/>
</dbReference>
<dbReference type="PROSITE" id="PS50110">
    <property type="entry name" value="RESPONSE_REGULATORY"/>
    <property type="match status" value="1"/>
</dbReference>
<dbReference type="SUPFAM" id="SSF52172">
    <property type="entry name" value="CheY-like"/>
    <property type="match status" value="1"/>
</dbReference>
<dbReference type="AlphaFoldDB" id="A0A1Y5F7Z3"/>
<accession>A0A1Y5F7Z3</accession>
<evidence type="ECO:0000313" key="4">
    <source>
        <dbReference type="Proteomes" id="UP000196531"/>
    </source>
</evidence>
<dbReference type="InterPro" id="IPR006674">
    <property type="entry name" value="HD_domain"/>
</dbReference>
<keyword evidence="1" id="KW-0597">Phosphoprotein</keyword>
<dbReference type="InterPro" id="IPR003607">
    <property type="entry name" value="HD/PDEase_dom"/>
</dbReference>
<organism evidence="3 4">
    <name type="scientific">Halobacteriovorax marinus</name>
    <dbReference type="NCBI Taxonomy" id="97084"/>
    <lineage>
        <taxon>Bacteria</taxon>
        <taxon>Pseudomonadati</taxon>
        <taxon>Bdellovibrionota</taxon>
        <taxon>Bacteriovoracia</taxon>
        <taxon>Bacteriovoracales</taxon>
        <taxon>Halobacteriovoraceae</taxon>
        <taxon>Halobacteriovorax</taxon>
    </lineage>
</organism>
<protein>
    <recommendedName>
        <fullName evidence="2">Response regulatory domain-containing protein</fullName>
    </recommendedName>
</protein>